<name>A0A0F9V924_9ZZZZ</name>
<dbReference type="Gene3D" id="3.40.50.150">
    <property type="entry name" value="Vaccinia Virus protein VP39"/>
    <property type="match status" value="1"/>
</dbReference>
<protein>
    <recommendedName>
        <fullName evidence="2">Methyltransferase type 11 domain-containing protein</fullName>
    </recommendedName>
</protein>
<organism evidence="1">
    <name type="scientific">marine sediment metagenome</name>
    <dbReference type="NCBI Taxonomy" id="412755"/>
    <lineage>
        <taxon>unclassified sequences</taxon>
        <taxon>metagenomes</taxon>
        <taxon>ecological metagenomes</taxon>
    </lineage>
</organism>
<sequence>MNKNRTKNLRFPPIRFEKIDCCLCKDSNVETILKIPSYKKGHTYKQQISIGVCQQCGLVFINKRMSIKNYQFFYKKEYYHYYETAKNIDSNQRKKKEKDIEETIYKFIEPKIRIKNDKYKIMDIGCGTGEALGVLRKKIPEAYCVGIEESLIASEITKKNYRIKVINEDFMDIDLKDDNFDLITCMGILEHVFNPIDFLNKIWTSLKKNGILLIQSPNILDINPEIALPKVFKMVHTYYYSSKTIEKILNKTKFRITDKKLFSHKQIKSKSHIQGRILLLAIKNDVEVKNTSFPYEEISHAISKFIKMSRRRFFRGKIANLFHIKTLSRSITNRLKTTAAMEKKAK</sequence>
<dbReference type="PANTHER" id="PTHR43861">
    <property type="entry name" value="TRANS-ACONITATE 2-METHYLTRANSFERASE-RELATED"/>
    <property type="match status" value="1"/>
</dbReference>
<dbReference type="CDD" id="cd02440">
    <property type="entry name" value="AdoMet_MTases"/>
    <property type="match status" value="1"/>
</dbReference>
<dbReference type="EMBL" id="LAZR01000630">
    <property type="protein sequence ID" value="KKN62288.1"/>
    <property type="molecule type" value="Genomic_DNA"/>
</dbReference>
<gene>
    <name evidence="1" type="ORF">LCGC14_0513480</name>
</gene>
<accession>A0A0F9V924</accession>
<evidence type="ECO:0008006" key="2">
    <source>
        <dbReference type="Google" id="ProtNLM"/>
    </source>
</evidence>
<dbReference type="Pfam" id="PF13489">
    <property type="entry name" value="Methyltransf_23"/>
    <property type="match status" value="1"/>
</dbReference>
<comment type="caution">
    <text evidence="1">The sequence shown here is derived from an EMBL/GenBank/DDBJ whole genome shotgun (WGS) entry which is preliminary data.</text>
</comment>
<dbReference type="AlphaFoldDB" id="A0A0F9V924"/>
<dbReference type="InterPro" id="IPR029063">
    <property type="entry name" value="SAM-dependent_MTases_sf"/>
</dbReference>
<reference evidence="1" key="1">
    <citation type="journal article" date="2015" name="Nature">
        <title>Complex archaea that bridge the gap between prokaryotes and eukaryotes.</title>
        <authorList>
            <person name="Spang A."/>
            <person name="Saw J.H."/>
            <person name="Jorgensen S.L."/>
            <person name="Zaremba-Niedzwiedzka K."/>
            <person name="Martijn J."/>
            <person name="Lind A.E."/>
            <person name="van Eijk R."/>
            <person name="Schleper C."/>
            <person name="Guy L."/>
            <person name="Ettema T.J."/>
        </authorList>
    </citation>
    <scope>NUCLEOTIDE SEQUENCE</scope>
</reference>
<dbReference type="PANTHER" id="PTHR43861:SF6">
    <property type="entry name" value="METHYLTRANSFERASE TYPE 11"/>
    <property type="match status" value="1"/>
</dbReference>
<proteinExistence type="predicted"/>
<dbReference type="SUPFAM" id="SSF53335">
    <property type="entry name" value="S-adenosyl-L-methionine-dependent methyltransferases"/>
    <property type="match status" value="1"/>
</dbReference>
<evidence type="ECO:0000313" key="1">
    <source>
        <dbReference type="EMBL" id="KKN62288.1"/>
    </source>
</evidence>